<dbReference type="Proteomes" id="UP000015106">
    <property type="component" value="Chromosome 6"/>
</dbReference>
<proteinExistence type="predicted"/>
<accession>A0A8R7URH7</accession>
<protein>
    <submittedName>
        <fullName evidence="1">Uncharacterized protein</fullName>
    </submittedName>
</protein>
<evidence type="ECO:0000313" key="2">
    <source>
        <dbReference type="Proteomes" id="UP000015106"/>
    </source>
</evidence>
<sequence>MACEEVKKLQALSLEETTDKYTPHTKGFWLGPAENKGKTTPETLNNSFHSASAPIPACIPLQKTLPCGR</sequence>
<keyword evidence="2" id="KW-1185">Reference proteome</keyword>
<name>A0A8R7URH7_TRIUA</name>
<organism evidence="1 2">
    <name type="scientific">Triticum urartu</name>
    <name type="common">Red wild einkorn</name>
    <name type="synonym">Crithodium urartu</name>
    <dbReference type="NCBI Taxonomy" id="4572"/>
    <lineage>
        <taxon>Eukaryota</taxon>
        <taxon>Viridiplantae</taxon>
        <taxon>Streptophyta</taxon>
        <taxon>Embryophyta</taxon>
        <taxon>Tracheophyta</taxon>
        <taxon>Spermatophyta</taxon>
        <taxon>Magnoliopsida</taxon>
        <taxon>Liliopsida</taxon>
        <taxon>Poales</taxon>
        <taxon>Poaceae</taxon>
        <taxon>BOP clade</taxon>
        <taxon>Pooideae</taxon>
        <taxon>Triticodae</taxon>
        <taxon>Triticeae</taxon>
        <taxon>Triticinae</taxon>
        <taxon>Triticum</taxon>
    </lineage>
</organism>
<dbReference type="EnsemblPlants" id="TuG1812G0600000121.01.T01">
    <property type="protein sequence ID" value="TuG1812G0600000121.01.T01"/>
    <property type="gene ID" value="TuG1812G0600000121.01"/>
</dbReference>
<evidence type="ECO:0000313" key="1">
    <source>
        <dbReference type="EnsemblPlants" id="TuG1812G0600000121.01.T01"/>
    </source>
</evidence>
<dbReference type="AlphaFoldDB" id="A0A8R7URH7"/>
<reference evidence="1" key="2">
    <citation type="submission" date="2018-03" db="EMBL/GenBank/DDBJ databases">
        <title>The Triticum urartu genome reveals the dynamic nature of wheat genome evolution.</title>
        <authorList>
            <person name="Ling H."/>
            <person name="Ma B."/>
            <person name="Shi X."/>
            <person name="Liu H."/>
            <person name="Dong L."/>
            <person name="Sun H."/>
            <person name="Cao Y."/>
            <person name="Gao Q."/>
            <person name="Zheng S."/>
            <person name="Li Y."/>
            <person name="Yu Y."/>
            <person name="Du H."/>
            <person name="Qi M."/>
            <person name="Li Y."/>
            <person name="Yu H."/>
            <person name="Cui Y."/>
            <person name="Wang N."/>
            <person name="Chen C."/>
            <person name="Wu H."/>
            <person name="Zhao Y."/>
            <person name="Zhang J."/>
            <person name="Li Y."/>
            <person name="Zhou W."/>
            <person name="Zhang B."/>
            <person name="Hu W."/>
            <person name="Eijk M."/>
            <person name="Tang J."/>
            <person name="Witsenboer H."/>
            <person name="Zhao S."/>
            <person name="Li Z."/>
            <person name="Zhang A."/>
            <person name="Wang D."/>
            <person name="Liang C."/>
        </authorList>
    </citation>
    <scope>NUCLEOTIDE SEQUENCE [LARGE SCALE GENOMIC DNA]</scope>
    <source>
        <strain evidence="1">cv. G1812</strain>
    </source>
</reference>
<reference evidence="1" key="3">
    <citation type="submission" date="2022-06" db="UniProtKB">
        <authorList>
            <consortium name="EnsemblPlants"/>
        </authorList>
    </citation>
    <scope>IDENTIFICATION</scope>
</reference>
<dbReference type="Gramene" id="TuG1812G0600000121.01.T01">
    <property type="protein sequence ID" value="TuG1812G0600000121.01.T01"/>
    <property type="gene ID" value="TuG1812G0600000121.01"/>
</dbReference>
<reference evidence="2" key="1">
    <citation type="journal article" date="2013" name="Nature">
        <title>Draft genome of the wheat A-genome progenitor Triticum urartu.</title>
        <authorList>
            <person name="Ling H.Q."/>
            <person name="Zhao S."/>
            <person name="Liu D."/>
            <person name="Wang J."/>
            <person name="Sun H."/>
            <person name="Zhang C."/>
            <person name="Fan H."/>
            <person name="Li D."/>
            <person name="Dong L."/>
            <person name="Tao Y."/>
            <person name="Gao C."/>
            <person name="Wu H."/>
            <person name="Li Y."/>
            <person name="Cui Y."/>
            <person name="Guo X."/>
            <person name="Zheng S."/>
            <person name="Wang B."/>
            <person name="Yu K."/>
            <person name="Liang Q."/>
            <person name="Yang W."/>
            <person name="Lou X."/>
            <person name="Chen J."/>
            <person name="Feng M."/>
            <person name="Jian J."/>
            <person name="Zhang X."/>
            <person name="Luo G."/>
            <person name="Jiang Y."/>
            <person name="Liu J."/>
            <person name="Wang Z."/>
            <person name="Sha Y."/>
            <person name="Zhang B."/>
            <person name="Wu H."/>
            <person name="Tang D."/>
            <person name="Shen Q."/>
            <person name="Xue P."/>
            <person name="Zou S."/>
            <person name="Wang X."/>
            <person name="Liu X."/>
            <person name="Wang F."/>
            <person name="Yang Y."/>
            <person name="An X."/>
            <person name="Dong Z."/>
            <person name="Zhang K."/>
            <person name="Zhang X."/>
            <person name="Luo M.C."/>
            <person name="Dvorak J."/>
            <person name="Tong Y."/>
            <person name="Wang J."/>
            <person name="Yang H."/>
            <person name="Li Z."/>
            <person name="Wang D."/>
            <person name="Zhang A."/>
            <person name="Wang J."/>
        </authorList>
    </citation>
    <scope>NUCLEOTIDE SEQUENCE</scope>
    <source>
        <strain evidence="2">cv. G1812</strain>
    </source>
</reference>